<feature type="region of interest" description="Disordered" evidence="7">
    <location>
        <begin position="1060"/>
        <end position="1084"/>
    </location>
</feature>
<evidence type="ECO:0000313" key="10">
    <source>
        <dbReference type="Proteomes" id="UP000823046"/>
    </source>
</evidence>
<dbReference type="InterPro" id="IPR015798">
    <property type="entry name" value="Cu_amine_oxidase_C"/>
</dbReference>
<dbReference type="PANTHER" id="PTHR10638">
    <property type="entry name" value="COPPER AMINE OXIDASE"/>
    <property type="match status" value="1"/>
</dbReference>
<comment type="caution">
    <text evidence="9">The sequence shown here is derived from an EMBL/GenBank/DDBJ whole genome shotgun (WGS) entry which is preliminary data.</text>
</comment>
<comment type="PTM">
    <text evidence="6">Topaquinone (TPQ) is generated by copper-dependent autoxidation of a specific tyrosyl residue.</text>
</comment>
<reference evidence="9 10" key="1">
    <citation type="journal article" date="2020" name="bioRxiv">
        <title>Metabolic contributions of an alphaproteobacterial endosymbiont in the apicomplexan Cardiosporidium cionae.</title>
        <authorList>
            <person name="Hunter E.S."/>
            <person name="Paight C.J."/>
            <person name="Lane C.E."/>
        </authorList>
    </citation>
    <scope>NUCLEOTIDE SEQUENCE [LARGE SCALE GENOMIC DNA]</scope>
    <source>
        <strain evidence="9">ESH_2018</strain>
    </source>
</reference>
<dbReference type="InterPro" id="IPR000998">
    <property type="entry name" value="MAM_dom"/>
</dbReference>
<dbReference type="EC" id="1.4.3.-" evidence="6"/>
<organism evidence="9 10">
    <name type="scientific">Cardiosporidium cionae</name>
    <dbReference type="NCBI Taxonomy" id="476202"/>
    <lineage>
        <taxon>Eukaryota</taxon>
        <taxon>Sar</taxon>
        <taxon>Alveolata</taxon>
        <taxon>Apicomplexa</taxon>
        <taxon>Aconoidasida</taxon>
        <taxon>Nephromycida</taxon>
        <taxon>Cardiosporidium</taxon>
    </lineage>
</organism>
<comment type="cofactor">
    <cofactor evidence="6">
        <name>Cu cation</name>
        <dbReference type="ChEBI" id="CHEBI:23378"/>
    </cofactor>
    <text evidence="6">Contains 1 topaquinone per subunit.</text>
</comment>
<evidence type="ECO:0000259" key="8">
    <source>
        <dbReference type="PROSITE" id="PS50060"/>
    </source>
</evidence>
<evidence type="ECO:0000256" key="3">
    <source>
        <dbReference type="ARBA" id="ARBA00022772"/>
    </source>
</evidence>
<dbReference type="CDD" id="cd06263">
    <property type="entry name" value="MAM"/>
    <property type="match status" value="1"/>
</dbReference>
<proteinExistence type="inferred from homology"/>
<dbReference type="PRINTS" id="PR00766">
    <property type="entry name" value="CUDAOXIDASE"/>
</dbReference>
<evidence type="ECO:0000256" key="1">
    <source>
        <dbReference type="ARBA" id="ARBA00007983"/>
    </source>
</evidence>
<evidence type="ECO:0000256" key="6">
    <source>
        <dbReference type="RuleBase" id="RU000672"/>
    </source>
</evidence>
<dbReference type="InterPro" id="IPR049948">
    <property type="entry name" value="Cu_Am_ox_TPQ-bd"/>
</dbReference>
<keyword evidence="3 6" id="KW-0801">TPQ</keyword>
<dbReference type="Gene3D" id="3.10.450.40">
    <property type="match status" value="1"/>
</dbReference>
<keyword evidence="2 6" id="KW-0479">Metal-binding</keyword>
<gene>
    <name evidence="9" type="ORF">IE077_000452</name>
</gene>
<dbReference type="Gene3D" id="2.70.98.20">
    <property type="entry name" value="Copper amine oxidase, catalytic domain"/>
    <property type="match status" value="1"/>
</dbReference>
<keyword evidence="10" id="KW-1185">Reference proteome</keyword>
<dbReference type="Proteomes" id="UP000823046">
    <property type="component" value="Unassembled WGS sequence"/>
</dbReference>
<dbReference type="Pfam" id="PF00629">
    <property type="entry name" value="MAM"/>
    <property type="match status" value="1"/>
</dbReference>
<dbReference type="InterPro" id="IPR000269">
    <property type="entry name" value="Cu_amine_oxidase"/>
</dbReference>
<keyword evidence="4 6" id="KW-0560">Oxidoreductase</keyword>
<feature type="domain" description="MAM" evidence="8">
    <location>
        <begin position="173"/>
        <end position="343"/>
    </location>
</feature>
<dbReference type="SUPFAM" id="SSF54416">
    <property type="entry name" value="Amine oxidase N-terminal region"/>
    <property type="match status" value="1"/>
</dbReference>
<dbReference type="EMBL" id="JADAQX010000351">
    <property type="protein sequence ID" value="KAF8820572.1"/>
    <property type="molecule type" value="Genomic_DNA"/>
</dbReference>
<name>A0ABQ7J9C0_9APIC</name>
<accession>A0ABQ7J9C0</accession>
<sequence>MVYTNRESFPAIVENNEETCQYGNGRRAFLLDVSKEGLAHPMLREAAPDANQKFACKPRFDCKIIVTGYGLRWDDEITLAPSGASCPSEQSLVATNLHIRGTYEINVTTKVLANYNAQKVDAYAHLPVFEIGNLESGEYSVCYAISLAKRLNKTAGSDFRYSAGLLSVSTFLFNCDFDHDMCSFIIFKNNHDTDLIWERRQGENPAQGNVSYKNDTTDGDFYLFMDSPQFLPGASATIVGPPTIFPLGYNCVQLRFNMHAGAKNSLRLYLHYINEKTLEGGNWGPPHWVSVGNNENEWRIAKFEFRSDGKRPAHLVVEALSGDSEKGDVAIDDISITAGHCLGDRRERLMNDKFVCGEVRLISGDWNSDKSWYVEGAVSCAGRGYNLEQVITDWVPCCVPNFGNYTLVLLDQFGDGWTESELEFRFFDEVVRIGKDFDYMDGSIKKYTITIGDIAIRNIHGTESYISFEVVVQKRDVYVWCAATEDGSIRPSSNLIKKYGIRSPRATNKISEIILYNISSDTVQSRILKPKTLYALHCIVEDLPEISSSGNEKIKTTQFHESNFYGRTTALISTDNTAPQLLLVSANSTTSSLQIMLSIDEESKVWCYACRIEECNRISIGAIKNVGKMLAVRSKKLKDHLLHTLELDDLQPDSDYTVFCYAEDFAFPQPNGISLEDVERLKRVLRTKSADPHVTINSHRVFTNGFVVSVKVDVPGNVWCGAALFGTRFPTREDVKNAGAQTFVDDITKTNEIEILGVEKNTRYTLYCVAESRNGNAVTGDGEMREKSVEVTSYGEFCKIPNEPENIQKGEKTPFDPITATEEFFVRDFMISQYELALDGVYRVTLLHNKTEILQYYDRNGPFPRRYARVRTGSCENGKGYYKQYKVGPLDAQKSTEMVYELLGTPTETRCGGYAPQGVFGRRLEYLHEEKLSELLEKSFGYPFNSEKCQGNNSKKCLILGPVFYEQYHEFQRVWIGLKTPEQEHLPFYFIVNDSANGSIGMQQPIRIPAILQSNELLAFWYNGQTFQMLDDLIMAYKNQKLNLLSPSILRNRRKLERRQVKGLKKRSLGPGHSGPHPEGRQGLEYRVAPEHVEPEGKRFYAIVSPGGDTYTIYYAGWEITVTNDRDLSLRLWNIKFNGKRMAFEAGLMEAFAHYSVADMDWFFMDSWYGGLGSAARRLQRGIECARTGILLFWDKSLCIFEQDLARPLRAHWKSGQLRDGAPHLALVLRQMLTVSNYDYVSDYVFQLNGVFEGSIAFTGELYAGVEVPWFSARQRSYGAQISSSMRMGALHNHMAIWKIDYDVQGEENNSILWNEVVPDPKRAGAHMIKKWFAESEEQATWIFNGTRALKYLVVNENHKNYGNVAGFEIKSFQNIAVQQPHFEAYAGPVSWTKYSVFSTIRKDTELDASLPRDNKYADAPAVDVDNYIKDMENIRHQDIVTWVTSGMWHIPVVEDMPLTVSIGNTLGFRSKPSNFFTEDPSMDLHNAMSGDVRDPGACAILRNSVESTIER</sequence>
<dbReference type="SUPFAM" id="SSF49998">
    <property type="entry name" value="Amine oxidase catalytic domain"/>
    <property type="match status" value="1"/>
</dbReference>
<dbReference type="SUPFAM" id="SSF49899">
    <property type="entry name" value="Concanavalin A-like lectins/glucanases"/>
    <property type="match status" value="1"/>
</dbReference>
<comment type="similarity">
    <text evidence="1 6">Belongs to the copper/topaquinone oxidase family.</text>
</comment>
<evidence type="ECO:0000256" key="2">
    <source>
        <dbReference type="ARBA" id="ARBA00022723"/>
    </source>
</evidence>
<dbReference type="InterPro" id="IPR016182">
    <property type="entry name" value="Cu_amine_oxidase_N-reg"/>
</dbReference>
<dbReference type="PROSITE" id="PS01165">
    <property type="entry name" value="COPPER_AMINE_OXID_2"/>
    <property type="match status" value="1"/>
</dbReference>
<dbReference type="SMART" id="SM00137">
    <property type="entry name" value="MAM"/>
    <property type="match status" value="1"/>
</dbReference>
<keyword evidence="5 6" id="KW-0186">Copper</keyword>
<dbReference type="InterPro" id="IPR049947">
    <property type="entry name" value="Cu_Am_Ox_Cu-bd"/>
</dbReference>
<dbReference type="InterPro" id="IPR013320">
    <property type="entry name" value="ConA-like_dom_sf"/>
</dbReference>
<evidence type="ECO:0000256" key="7">
    <source>
        <dbReference type="SAM" id="MobiDB-lite"/>
    </source>
</evidence>
<evidence type="ECO:0000256" key="5">
    <source>
        <dbReference type="ARBA" id="ARBA00023008"/>
    </source>
</evidence>
<dbReference type="InterPro" id="IPR036460">
    <property type="entry name" value="Cu_amine_oxidase_C_sf"/>
</dbReference>
<dbReference type="Pfam" id="PF01179">
    <property type="entry name" value="Cu_amine_oxid"/>
    <property type="match status" value="1"/>
</dbReference>
<protein>
    <recommendedName>
        <fullName evidence="6">Amine oxidase</fullName>
        <ecNumber evidence="6">1.4.3.-</ecNumber>
    </recommendedName>
</protein>
<dbReference type="PROSITE" id="PS50060">
    <property type="entry name" value="MAM_2"/>
    <property type="match status" value="1"/>
</dbReference>
<dbReference type="PROSITE" id="PS01164">
    <property type="entry name" value="COPPER_AMINE_OXID_1"/>
    <property type="match status" value="1"/>
</dbReference>
<dbReference type="PANTHER" id="PTHR10638:SF20">
    <property type="entry name" value="AMINE OXIDASE"/>
    <property type="match status" value="1"/>
</dbReference>
<evidence type="ECO:0000313" key="9">
    <source>
        <dbReference type="EMBL" id="KAF8820572.1"/>
    </source>
</evidence>
<evidence type="ECO:0000256" key="4">
    <source>
        <dbReference type="ARBA" id="ARBA00023002"/>
    </source>
</evidence>
<dbReference type="Gene3D" id="2.60.120.200">
    <property type="match status" value="1"/>
</dbReference>